<evidence type="ECO:0000256" key="2">
    <source>
        <dbReference type="ARBA" id="ARBA00004651"/>
    </source>
</evidence>
<feature type="transmembrane region" description="Helical" evidence="15">
    <location>
        <begin position="33"/>
        <end position="54"/>
    </location>
</feature>
<dbReference type="PROSITE" id="PS50113">
    <property type="entry name" value="PAC"/>
    <property type="match status" value="1"/>
</dbReference>
<dbReference type="Pfam" id="PF00672">
    <property type="entry name" value="HAMP"/>
    <property type="match status" value="1"/>
</dbReference>
<dbReference type="InterPro" id="IPR029151">
    <property type="entry name" value="Sensor-like_sf"/>
</dbReference>
<dbReference type="PANTHER" id="PTHR43065">
    <property type="entry name" value="SENSOR HISTIDINE KINASE"/>
    <property type="match status" value="1"/>
</dbReference>
<evidence type="ECO:0000256" key="15">
    <source>
        <dbReference type="SAM" id="Phobius"/>
    </source>
</evidence>
<accession>A0ABU8YMJ3</accession>
<keyword evidence="14" id="KW-0175">Coiled coil</keyword>
<keyword evidence="4" id="KW-1003">Cell membrane</keyword>
<evidence type="ECO:0000256" key="8">
    <source>
        <dbReference type="ARBA" id="ARBA00022741"/>
    </source>
</evidence>
<dbReference type="InterPro" id="IPR003660">
    <property type="entry name" value="HAMP_dom"/>
</dbReference>
<evidence type="ECO:0000256" key="10">
    <source>
        <dbReference type="ARBA" id="ARBA00022840"/>
    </source>
</evidence>
<evidence type="ECO:0000256" key="9">
    <source>
        <dbReference type="ARBA" id="ARBA00022777"/>
    </source>
</evidence>
<keyword evidence="10 20" id="KW-0067">ATP-binding</keyword>
<evidence type="ECO:0000256" key="1">
    <source>
        <dbReference type="ARBA" id="ARBA00000085"/>
    </source>
</evidence>
<dbReference type="RefSeq" id="WP_340518592.1">
    <property type="nucleotide sequence ID" value="NZ_JBBLXS010000136.1"/>
</dbReference>
<evidence type="ECO:0000259" key="17">
    <source>
        <dbReference type="PROSITE" id="PS50112"/>
    </source>
</evidence>
<reference evidence="20 21" key="1">
    <citation type="journal article" date="2020" name="Harmful Algae">
        <title>Molecular and morphological characterization of a novel dihydroanatoxin-a producing Microcoleus species (cyanobacteria) from the Russian River, California, USA.</title>
        <authorList>
            <person name="Conklin K.Y."/>
            <person name="Stancheva R."/>
            <person name="Otten T.G."/>
            <person name="Fadness R."/>
            <person name="Boyer G.L."/>
            <person name="Read B."/>
            <person name="Zhang X."/>
            <person name="Sheath R.G."/>
        </authorList>
    </citation>
    <scope>NUCLEOTIDE SEQUENCE [LARGE SCALE GENOMIC DNA]</scope>
    <source>
        <strain evidence="20 21">PTRS2</strain>
    </source>
</reference>
<evidence type="ECO:0000256" key="4">
    <source>
        <dbReference type="ARBA" id="ARBA00022475"/>
    </source>
</evidence>
<keyword evidence="21" id="KW-1185">Reference proteome</keyword>
<dbReference type="PROSITE" id="PS50112">
    <property type="entry name" value="PAS"/>
    <property type="match status" value="1"/>
</dbReference>
<dbReference type="GO" id="GO:0005524">
    <property type="term" value="F:ATP binding"/>
    <property type="evidence" value="ECO:0007669"/>
    <property type="project" value="UniProtKB-KW"/>
</dbReference>
<organism evidence="20 21">
    <name type="scientific">Microcoleus anatoxicus PTRS2</name>
    <dbReference type="NCBI Taxonomy" id="2705321"/>
    <lineage>
        <taxon>Bacteria</taxon>
        <taxon>Bacillati</taxon>
        <taxon>Cyanobacteriota</taxon>
        <taxon>Cyanophyceae</taxon>
        <taxon>Oscillatoriophycideae</taxon>
        <taxon>Oscillatoriales</taxon>
        <taxon>Microcoleaceae</taxon>
        <taxon>Microcoleus</taxon>
        <taxon>Microcoleus anatoxicus</taxon>
    </lineage>
</organism>
<dbReference type="SUPFAM" id="SSF55874">
    <property type="entry name" value="ATPase domain of HSP90 chaperone/DNA topoisomerase II/histidine kinase"/>
    <property type="match status" value="1"/>
</dbReference>
<proteinExistence type="predicted"/>
<dbReference type="SUPFAM" id="SSF55785">
    <property type="entry name" value="PYP-like sensor domain (PAS domain)"/>
    <property type="match status" value="1"/>
</dbReference>
<dbReference type="CDD" id="cd06225">
    <property type="entry name" value="HAMP"/>
    <property type="match status" value="1"/>
</dbReference>
<dbReference type="InterPro" id="IPR033479">
    <property type="entry name" value="dCache_1"/>
</dbReference>
<dbReference type="InterPro" id="IPR000014">
    <property type="entry name" value="PAS"/>
</dbReference>
<dbReference type="CDD" id="cd00082">
    <property type="entry name" value="HisKA"/>
    <property type="match status" value="1"/>
</dbReference>
<gene>
    <name evidence="20" type="ORF">WMG39_12375</name>
</gene>
<keyword evidence="7 15" id="KW-0812">Transmembrane</keyword>
<evidence type="ECO:0000256" key="3">
    <source>
        <dbReference type="ARBA" id="ARBA00012438"/>
    </source>
</evidence>
<protein>
    <recommendedName>
        <fullName evidence="3">histidine kinase</fullName>
        <ecNumber evidence="3">2.7.13.3</ecNumber>
    </recommendedName>
</protein>
<dbReference type="InterPro" id="IPR036097">
    <property type="entry name" value="HisK_dim/P_sf"/>
</dbReference>
<dbReference type="InterPro" id="IPR036890">
    <property type="entry name" value="HATPase_C_sf"/>
</dbReference>
<keyword evidence="5" id="KW-0597">Phosphoprotein</keyword>
<keyword evidence="9" id="KW-0418">Kinase</keyword>
<evidence type="ECO:0000256" key="7">
    <source>
        <dbReference type="ARBA" id="ARBA00022692"/>
    </source>
</evidence>
<dbReference type="SMART" id="SM00304">
    <property type="entry name" value="HAMP"/>
    <property type="match status" value="1"/>
</dbReference>
<dbReference type="EC" id="2.7.13.3" evidence="3"/>
<dbReference type="Gene3D" id="1.10.287.130">
    <property type="match status" value="1"/>
</dbReference>
<comment type="subcellular location">
    <subcellularLocation>
        <location evidence="2">Cell membrane</location>
        <topology evidence="2">Multi-pass membrane protein</topology>
    </subcellularLocation>
</comment>
<evidence type="ECO:0000256" key="13">
    <source>
        <dbReference type="ARBA" id="ARBA00023136"/>
    </source>
</evidence>
<dbReference type="CDD" id="cd12913">
    <property type="entry name" value="PDC1_MCP_like"/>
    <property type="match status" value="1"/>
</dbReference>
<dbReference type="InterPro" id="IPR003661">
    <property type="entry name" value="HisK_dim/P_dom"/>
</dbReference>
<dbReference type="PROSITE" id="PS50109">
    <property type="entry name" value="HIS_KIN"/>
    <property type="match status" value="1"/>
</dbReference>
<dbReference type="Gene3D" id="3.30.450.20">
    <property type="entry name" value="PAS domain"/>
    <property type="match status" value="2"/>
</dbReference>
<feature type="coiled-coil region" evidence="14">
    <location>
        <begin position="428"/>
        <end position="458"/>
    </location>
</feature>
<keyword evidence="6" id="KW-0808">Transferase</keyword>
<dbReference type="PRINTS" id="PR00344">
    <property type="entry name" value="BCTRLSENSOR"/>
</dbReference>
<feature type="domain" description="PAS" evidence="17">
    <location>
        <begin position="448"/>
        <end position="484"/>
    </location>
</feature>
<dbReference type="SMART" id="SM00387">
    <property type="entry name" value="HATPase_c"/>
    <property type="match status" value="1"/>
</dbReference>
<sequence length="926" mass="103196">MITRSSVKVADPSQSAGKLAIIKNSRSLPLRTVLIVPFVLQIFAAVGVVGYLSFRNGQQAVNEVASQLRQEISDRISERVQAYMTFPHQLNQFKANAFELGDLNLQDTPKIQRHFWKQLQTFDTVSVTYVATPAGDFIGVRRKNEGDFLLQERSELTEGNMNYYAVNKEGERTDLVKVKPKYDPRVRPWYTAATEAKKATWSKIYADFTSKGLGITAAQPLYDASGQLQAVLGTDLLFSRVNEFLAKLKIGKSGQTFIVERSGALITTSTTAPVYLIKGEETERIPAINSENSVISLTTKYLQDHFGDLNNIQQSQQLNFQIQGHEQFMQVTPLKDDKGLDWLIVVIIPESDFLEQINANTRTTIWLCIAAFTVAIIVGILTARWVTKPILYLNETAKNITKGQWGKIVEINRNDEVGELAHSFKSMAEQLQLSFAEMQALNEELSESKSQLNQIIEAVPVGIFVAESNGQPYYINSRAKSLLGKGIVADINADEIREEYQIYLAGSNEIYPPEKDPIICAFNGSSVNVDDLEIHKGDRVIPLEAWGTPIYDEKGKVSYAIAAFADITQRKESEKLVTEYNHTLEIQVAQRTQELSEALNYLQATQNELIQSEKMAALGQLVAGVAHELNTPLGAIRSSAGNMTKFLGQTLSNLPSLFQSLSTAEAEIFFLLLNKSLQKDMSLTAKEERKLKRSLISKLEDQDIDDADDIADTLVDMGIYEADEFLTLLQKGDRHSILEMAYKLSEIQRGTQTINTATERASKVVFALKNYARYDSSEAMIQSDIVDGIETVLTLYQNNIKHGVEVLRNFPKIEPILCYADQLNQVWTNLIHNALQAMKNKGTLTIDLLQEGNYVKVAVTDSGQGIPPEVLPRIFEPFFTTKPPGEGSGLGLDIVKKIIEKHHGKIEVESVPGKTTFTVFLSANLA</sequence>
<name>A0ABU8YMJ3_9CYAN</name>
<evidence type="ECO:0000256" key="12">
    <source>
        <dbReference type="ARBA" id="ARBA00023012"/>
    </source>
</evidence>
<dbReference type="Pfam" id="PF02518">
    <property type="entry name" value="HATPase_c"/>
    <property type="match status" value="1"/>
</dbReference>
<dbReference type="CDD" id="cd00130">
    <property type="entry name" value="PAS"/>
    <property type="match status" value="1"/>
</dbReference>
<dbReference type="Pfam" id="PF02743">
    <property type="entry name" value="dCache_1"/>
    <property type="match status" value="1"/>
</dbReference>
<dbReference type="Gene3D" id="3.30.565.10">
    <property type="entry name" value="Histidine kinase-like ATPase, C-terminal domain"/>
    <property type="match status" value="1"/>
</dbReference>
<dbReference type="PANTHER" id="PTHR43065:SF48">
    <property type="entry name" value="HISTIDINE KINASE"/>
    <property type="match status" value="1"/>
</dbReference>
<keyword evidence="12" id="KW-0902">Two-component regulatory system</keyword>
<dbReference type="Proteomes" id="UP001384579">
    <property type="component" value="Unassembled WGS sequence"/>
</dbReference>
<comment type="catalytic activity">
    <reaction evidence="1">
        <text>ATP + protein L-histidine = ADP + protein N-phospho-L-histidine.</text>
        <dbReference type="EC" id="2.7.13.3"/>
    </reaction>
</comment>
<evidence type="ECO:0000259" key="19">
    <source>
        <dbReference type="PROSITE" id="PS50885"/>
    </source>
</evidence>
<evidence type="ECO:0000256" key="11">
    <source>
        <dbReference type="ARBA" id="ARBA00022989"/>
    </source>
</evidence>
<keyword evidence="13 15" id="KW-0472">Membrane</keyword>
<feature type="domain" description="HAMP" evidence="19">
    <location>
        <begin position="384"/>
        <end position="436"/>
    </location>
</feature>
<dbReference type="PROSITE" id="PS50885">
    <property type="entry name" value="HAMP"/>
    <property type="match status" value="1"/>
</dbReference>
<dbReference type="SUPFAM" id="SSF47384">
    <property type="entry name" value="Homodimeric domain of signal transducing histidine kinase"/>
    <property type="match status" value="1"/>
</dbReference>
<evidence type="ECO:0000313" key="20">
    <source>
        <dbReference type="EMBL" id="MEK0185635.1"/>
    </source>
</evidence>
<dbReference type="SUPFAM" id="SSF158472">
    <property type="entry name" value="HAMP domain-like"/>
    <property type="match status" value="1"/>
</dbReference>
<keyword evidence="11 15" id="KW-1133">Transmembrane helix</keyword>
<keyword evidence="8" id="KW-0547">Nucleotide-binding</keyword>
<evidence type="ECO:0000256" key="6">
    <source>
        <dbReference type="ARBA" id="ARBA00022679"/>
    </source>
</evidence>
<evidence type="ECO:0000256" key="5">
    <source>
        <dbReference type="ARBA" id="ARBA00022553"/>
    </source>
</evidence>
<evidence type="ECO:0000259" key="18">
    <source>
        <dbReference type="PROSITE" id="PS50113"/>
    </source>
</evidence>
<feature type="transmembrane region" description="Helical" evidence="15">
    <location>
        <begin position="364"/>
        <end position="386"/>
    </location>
</feature>
<dbReference type="InterPro" id="IPR035965">
    <property type="entry name" value="PAS-like_dom_sf"/>
</dbReference>
<dbReference type="InterPro" id="IPR000700">
    <property type="entry name" value="PAS-assoc_C"/>
</dbReference>
<dbReference type="EMBL" id="JBBLXS010000136">
    <property type="protein sequence ID" value="MEK0185635.1"/>
    <property type="molecule type" value="Genomic_DNA"/>
</dbReference>
<evidence type="ECO:0000256" key="14">
    <source>
        <dbReference type="SAM" id="Coils"/>
    </source>
</evidence>
<dbReference type="InterPro" id="IPR004358">
    <property type="entry name" value="Sig_transdc_His_kin-like_C"/>
</dbReference>
<evidence type="ECO:0000259" key="16">
    <source>
        <dbReference type="PROSITE" id="PS50109"/>
    </source>
</evidence>
<evidence type="ECO:0000313" key="21">
    <source>
        <dbReference type="Proteomes" id="UP001384579"/>
    </source>
</evidence>
<dbReference type="InterPro" id="IPR005467">
    <property type="entry name" value="His_kinase_dom"/>
</dbReference>
<comment type="caution">
    <text evidence="20">The sequence shown here is derived from an EMBL/GenBank/DDBJ whole genome shotgun (WGS) entry which is preliminary data.</text>
</comment>
<dbReference type="SUPFAM" id="SSF103190">
    <property type="entry name" value="Sensory domain-like"/>
    <property type="match status" value="1"/>
</dbReference>
<feature type="domain" description="Histidine kinase" evidence="16">
    <location>
        <begin position="752"/>
        <end position="925"/>
    </location>
</feature>
<dbReference type="Gene3D" id="6.10.340.10">
    <property type="match status" value="1"/>
</dbReference>
<feature type="domain" description="PAC" evidence="18">
    <location>
        <begin position="525"/>
        <end position="579"/>
    </location>
</feature>
<dbReference type="InterPro" id="IPR003594">
    <property type="entry name" value="HATPase_dom"/>
</dbReference>